<comment type="function">
    <text evidence="4">Required for resistance to DNA-damaging agents.</text>
</comment>
<dbReference type="PANTHER" id="PTHR47892">
    <property type="entry name" value="UNIVERSAL STRESS PROTEIN E"/>
    <property type="match status" value="1"/>
</dbReference>
<proteinExistence type="inferred from homology"/>
<evidence type="ECO:0000256" key="3">
    <source>
        <dbReference type="ARBA" id="ARBA00022490"/>
    </source>
</evidence>
<comment type="similarity">
    <text evidence="2">Belongs to the universal stress protein A family.</text>
</comment>
<evidence type="ECO:0000313" key="6">
    <source>
        <dbReference type="EMBL" id="MDN4520197.1"/>
    </source>
</evidence>
<keyword evidence="7" id="KW-1185">Reference proteome</keyword>
<sequence length="305" mass="32839">MRTFERVLVDVDPHAVHHPALERGVAIARATGAELVVVAVMTGHGHPSWSSVSSDDPAPGRLRDRLELVAAGADAAVSTKLLFGSPAAALAEEAQRCKADLVIRSHARDMVLPSRYGAVDRELIRSSPVPVLLVGPGGASERPRVLAAIAPDTGFRDTATLNRTVVEYALSMAAIEEGVPVLLQAFKPLVLHVTHDLDVETQDVVEQRRTEVIADLHRMVRDLGEDPREVEVNANLGSIDHVLPDFIVSRGIDLVVIGVSGRRGLARWIFGNSAERLLPRLPCSVLAVKLDRLSSRARIPLSGRG</sequence>
<dbReference type="SUPFAM" id="SSF52402">
    <property type="entry name" value="Adenine nucleotide alpha hydrolases-like"/>
    <property type="match status" value="2"/>
</dbReference>
<name>A0ABT8HHG3_MYCAO</name>
<evidence type="ECO:0000256" key="2">
    <source>
        <dbReference type="ARBA" id="ARBA00008791"/>
    </source>
</evidence>
<dbReference type="PANTHER" id="PTHR47892:SF1">
    <property type="entry name" value="UNIVERSAL STRESS PROTEIN E"/>
    <property type="match status" value="1"/>
</dbReference>
<feature type="domain" description="UspA" evidence="5">
    <location>
        <begin position="164"/>
        <end position="289"/>
    </location>
</feature>
<dbReference type="Gene3D" id="3.40.50.12370">
    <property type="match status" value="1"/>
</dbReference>
<evidence type="ECO:0000313" key="7">
    <source>
        <dbReference type="Proteomes" id="UP001172687"/>
    </source>
</evidence>
<gene>
    <name evidence="6" type="ORF">QYF68_20580</name>
</gene>
<dbReference type="Pfam" id="PF00582">
    <property type="entry name" value="Usp"/>
    <property type="match status" value="2"/>
</dbReference>
<dbReference type="EMBL" id="JAUHTC010000068">
    <property type="protein sequence ID" value="MDN4520197.1"/>
    <property type="molecule type" value="Genomic_DNA"/>
</dbReference>
<dbReference type="PRINTS" id="PR01438">
    <property type="entry name" value="UNVRSLSTRESS"/>
</dbReference>
<accession>A0ABT8HHG3</accession>
<feature type="domain" description="UspA" evidence="5">
    <location>
        <begin position="4"/>
        <end position="134"/>
    </location>
</feature>
<evidence type="ECO:0000256" key="4">
    <source>
        <dbReference type="ARBA" id="ARBA00037131"/>
    </source>
</evidence>
<protein>
    <submittedName>
        <fullName evidence="6">Universal stress protein</fullName>
    </submittedName>
</protein>
<evidence type="ECO:0000256" key="1">
    <source>
        <dbReference type="ARBA" id="ARBA00004496"/>
    </source>
</evidence>
<dbReference type="RefSeq" id="WP_011778903.1">
    <property type="nucleotide sequence ID" value="NZ_CP070380.1"/>
</dbReference>
<dbReference type="Proteomes" id="UP001172687">
    <property type="component" value="Unassembled WGS sequence"/>
</dbReference>
<organism evidence="6 7">
    <name type="scientific">Mycolicibacterium austroafricanum</name>
    <name type="common">Mycobacterium austroafricanum</name>
    <dbReference type="NCBI Taxonomy" id="39687"/>
    <lineage>
        <taxon>Bacteria</taxon>
        <taxon>Bacillati</taxon>
        <taxon>Actinomycetota</taxon>
        <taxon>Actinomycetes</taxon>
        <taxon>Mycobacteriales</taxon>
        <taxon>Mycobacteriaceae</taxon>
        <taxon>Mycolicibacterium</taxon>
    </lineage>
</organism>
<dbReference type="InterPro" id="IPR006015">
    <property type="entry name" value="Universal_stress_UspA"/>
</dbReference>
<reference evidence="6" key="1">
    <citation type="submission" date="2023-07" db="EMBL/GenBank/DDBJ databases">
        <title>Degradation of tert-butanol by M. austroafricanum TBA100.</title>
        <authorList>
            <person name="Helbich S."/>
            <person name="Vainshtein Y."/>
        </authorList>
    </citation>
    <scope>NUCLEOTIDE SEQUENCE</scope>
    <source>
        <strain evidence="6">TBA100</strain>
    </source>
</reference>
<comment type="subcellular location">
    <subcellularLocation>
        <location evidence="1">Cytoplasm</location>
    </subcellularLocation>
</comment>
<keyword evidence="3" id="KW-0963">Cytoplasm</keyword>
<dbReference type="CDD" id="cd00293">
    <property type="entry name" value="USP-like"/>
    <property type="match status" value="1"/>
</dbReference>
<evidence type="ECO:0000259" key="5">
    <source>
        <dbReference type="Pfam" id="PF00582"/>
    </source>
</evidence>
<comment type="caution">
    <text evidence="6">The sequence shown here is derived from an EMBL/GenBank/DDBJ whole genome shotgun (WGS) entry which is preliminary data.</text>
</comment>
<dbReference type="InterPro" id="IPR006016">
    <property type="entry name" value="UspA"/>
</dbReference>